<feature type="domain" description="Response regulatory" evidence="2">
    <location>
        <begin position="3"/>
        <end position="116"/>
    </location>
</feature>
<dbReference type="InterPro" id="IPR007492">
    <property type="entry name" value="LytTR_DNA-bd_dom"/>
</dbReference>
<dbReference type="SUPFAM" id="SSF52172">
    <property type="entry name" value="CheY-like"/>
    <property type="match status" value="1"/>
</dbReference>
<dbReference type="SMART" id="SM00850">
    <property type="entry name" value="LytTR"/>
    <property type="match status" value="1"/>
</dbReference>
<dbReference type="PANTHER" id="PTHR37299:SF1">
    <property type="entry name" value="STAGE 0 SPORULATION PROTEIN A HOMOLOG"/>
    <property type="match status" value="1"/>
</dbReference>
<gene>
    <name evidence="4" type="ORF">AY601_1971</name>
</gene>
<evidence type="ECO:0000259" key="3">
    <source>
        <dbReference type="PROSITE" id="PS50930"/>
    </source>
</evidence>
<dbReference type="EMBL" id="CP014504">
    <property type="protein sequence ID" value="AMP98877.1"/>
    <property type="molecule type" value="Genomic_DNA"/>
</dbReference>
<sequence length="246" mass="28387">MYNCIIIEDEIHTIELLKTYIDSIPNLNLVESYSNPVVALNNITTKVPIDLIIMDIEMPVISGLELSKELIGKTKKLIFITGHMQYAYEAFQVHADGFLLKPFTILKFTSLIKKLFPDEEPVNEEKSKDDHDFFFVKNKSEDLNTTKINFNEVIAIESLHNYIKIYTEKAEIVAYLKLSDMKTLLEDNNNFIQVHRSFIISMRHIKTINGPNLKMEGDLFIKIGESYGEKFISFVKTRTLTVGKKK</sequence>
<dbReference type="SMART" id="SM00448">
    <property type="entry name" value="REC"/>
    <property type="match status" value="1"/>
</dbReference>
<feature type="domain" description="HTH LytTR-type" evidence="3">
    <location>
        <begin position="147"/>
        <end position="208"/>
    </location>
</feature>
<dbReference type="PANTHER" id="PTHR37299">
    <property type="entry name" value="TRANSCRIPTIONAL REGULATOR-RELATED"/>
    <property type="match status" value="1"/>
</dbReference>
<dbReference type="GO" id="GO:0003677">
    <property type="term" value="F:DNA binding"/>
    <property type="evidence" value="ECO:0007669"/>
    <property type="project" value="InterPro"/>
</dbReference>
<dbReference type="AlphaFoldDB" id="A0A127VCD5"/>
<dbReference type="InterPro" id="IPR046947">
    <property type="entry name" value="LytR-like"/>
</dbReference>
<evidence type="ECO:0000259" key="2">
    <source>
        <dbReference type="PROSITE" id="PS50110"/>
    </source>
</evidence>
<evidence type="ECO:0000313" key="5">
    <source>
        <dbReference type="Proteomes" id="UP000071561"/>
    </source>
</evidence>
<dbReference type="InterPro" id="IPR011006">
    <property type="entry name" value="CheY-like_superfamily"/>
</dbReference>
<organism evidence="4 5">
    <name type="scientific">Pedobacter cryoconitis</name>
    <dbReference type="NCBI Taxonomy" id="188932"/>
    <lineage>
        <taxon>Bacteria</taxon>
        <taxon>Pseudomonadati</taxon>
        <taxon>Bacteroidota</taxon>
        <taxon>Sphingobacteriia</taxon>
        <taxon>Sphingobacteriales</taxon>
        <taxon>Sphingobacteriaceae</taxon>
        <taxon>Pedobacter</taxon>
    </lineage>
</organism>
<reference evidence="4 5" key="1">
    <citation type="submission" date="2016-03" db="EMBL/GenBank/DDBJ databases">
        <title>Complete genome sequence of Pedobacter cryoconitis PAMC 27485.</title>
        <authorList>
            <person name="Lee J."/>
            <person name="Kim O.-S."/>
        </authorList>
    </citation>
    <scope>NUCLEOTIDE SEQUENCE [LARGE SCALE GENOMIC DNA]</scope>
    <source>
        <strain evidence="4 5">PAMC 27485</strain>
    </source>
</reference>
<keyword evidence="5" id="KW-1185">Reference proteome</keyword>
<keyword evidence="1" id="KW-0597">Phosphoprotein</keyword>
<evidence type="ECO:0000256" key="1">
    <source>
        <dbReference type="PROSITE-ProRule" id="PRU00169"/>
    </source>
</evidence>
<dbReference type="Gene3D" id="3.40.50.2300">
    <property type="match status" value="1"/>
</dbReference>
<protein>
    <submittedName>
        <fullName evidence="4">Transcriptional regulator</fullName>
    </submittedName>
</protein>
<dbReference type="PROSITE" id="PS50110">
    <property type="entry name" value="RESPONSE_REGULATORY"/>
    <property type="match status" value="1"/>
</dbReference>
<dbReference type="Pfam" id="PF00072">
    <property type="entry name" value="Response_reg"/>
    <property type="match status" value="1"/>
</dbReference>
<dbReference type="OrthoDB" id="9787344at2"/>
<feature type="modified residue" description="4-aspartylphosphate" evidence="1">
    <location>
        <position position="55"/>
    </location>
</feature>
<evidence type="ECO:0000313" key="4">
    <source>
        <dbReference type="EMBL" id="AMP98877.1"/>
    </source>
</evidence>
<dbReference type="PROSITE" id="PS50930">
    <property type="entry name" value="HTH_LYTTR"/>
    <property type="match status" value="1"/>
</dbReference>
<dbReference type="KEGG" id="pcm:AY601_1971"/>
<dbReference type="RefSeq" id="WP_068399904.1">
    <property type="nucleotide sequence ID" value="NZ_CP014504.1"/>
</dbReference>
<name>A0A127VCD5_9SPHI</name>
<dbReference type="GO" id="GO:0000156">
    <property type="term" value="F:phosphorelay response regulator activity"/>
    <property type="evidence" value="ECO:0007669"/>
    <property type="project" value="InterPro"/>
</dbReference>
<dbReference type="Gene3D" id="2.40.50.1020">
    <property type="entry name" value="LytTr DNA-binding domain"/>
    <property type="match status" value="1"/>
</dbReference>
<dbReference type="Proteomes" id="UP000071561">
    <property type="component" value="Chromosome"/>
</dbReference>
<dbReference type="PATRIC" id="fig|188932.3.peg.2061"/>
<dbReference type="InterPro" id="IPR001789">
    <property type="entry name" value="Sig_transdc_resp-reg_receiver"/>
</dbReference>
<proteinExistence type="predicted"/>
<accession>A0A127VCD5</accession>
<dbReference type="Pfam" id="PF04397">
    <property type="entry name" value="LytTR"/>
    <property type="match status" value="1"/>
</dbReference>